<evidence type="ECO:0000256" key="6">
    <source>
        <dbReference type="ARBA" id="ARBA00022691"/>
    </source>
</evidence>
<proteinExistence type="inferred from homology"/>
<dbReference type="InterPro" id="IPR000878">
    <property type="entry name" value="4pyrrol_Mease"/>
</dbReference>
<dbReference type="GO" id="GO:0009236">
    <property type="term" value="P:cobalamin biosynthetic process"/>
    <property type="evidence" value="ECO:0007669"/>
    <property type="project" value="UniProtKB-UniRule"/>
</dbReference>
<evidence type="ECO:0000256" key="7">
    <source>
        <dbReference type="PIRNR" id="PIRNR036427"/>
    </source>
</evidence>
<dbReference type="Gene3D" id="3.40.1010.10">
    <property type="entry name" value="Cobalt-precorrin-4 Transmethylase, Domain 1"/>
    <property type="match status" value="1"/>
</dbReference>
<dbReference type="InterPro" id="IPR035996">
    <property type="entry name" value="4pyrrol_Methylase_sf"/>
</dbReference>
<dbReference type="InterPro" id="IPR014776">
    <property type="entry name" value="4pyrrole_Mease_sub2"/>
</dbReference>
<comment type="caution">
    <text evidence="9">The sequence shown here is derived from an EMBL/GenBank/DDBJ whole genome shotgun (WGS) entry which is preliminary data.</text>
</comment>
<dbReference type="CDD" id="cd11645">
    <property type="entry name" value="Precorrin_2_C20_MT"/>
    <property type="match status" value="1"/>
</dbReference>
<dbReference type="InterPro" id="IPR006364">
    <property type="entry name" value="CobI/CbiL/CobIJ_dom"/>
</dbReference>
<accession>W7V099</accession>
<dbReference type="eggNOG" id="COG2243">
    <property type="taxonomic scope" value="Bacteria"/>
</dbReference>
<dbReference type="NCBIfam" id="TIGR01467">
    <property type="entry name" value="cobI_cbiL"/>
    <property type="match status" value="1"/>
</dbReference>
<dbReference type="InterPro" id="IPR012382">
    <property type="entry name" value="CobI/CbiL"/>
</dbReference>
<name>W7V099_RUMFL</name>
<keyword evidence="4" id="KW-0489">Methyltransferase</keyword>
<dbReference type="InterPro" id="IPR014777">
    <property type="entry name" value="4pyrrole_Mease_sub1"/>
</dbReference>
<evidence type="ECO:0000256" key="4">
    <source>
        <dbReference type="ARBA" id="ARBA00022603"/>
    </source>
</evidence>
<comment type="pathway">
    <text evidence="1">Cofactor biosynthesis; adenosylcobalamin biosynthesis.</text>
</comment>
<reference evidence="9 10" key="1">
    <citation type="journal article" date="2014" name="PLoS ONE">
        <title>Rumen cellulosomics: divergent fiber-degrading strategies revealed by comparative genome-wide analysis of six ruminococcal strains.</title>
        <authorList>
            <person name="Dassa B."/>
            <person name="Borovok I."/>
            <person name="Ruimy-Israeli V."/>
            <person name="Lamed R."/>
            <person name="Flint H.J."/>
            <person name="Duncan S.H."/>
            <person name="Henrissat B."/>
            <person name="Coutinho P."/>
            <person name="Morrison M."/>
            <person name="Mosoni P."/>
            <person name="Yeoman C.J."/>
            <person name="White B.A."/>
            <person name="Bayer E.A."/>
        </authorList>
    </citation>
    <scope>NUCLEOTIDE SEQUENCE [LARGE SCALE GENOMIC DNA]</scope>
    <source>
        <strain evidence="9 10">007c</strain>
    </source>
</reference>
<sequence>MGKLYGVSVGAGDPQLLTLKAVRILEECGVIAVPRTKGERTLALSIAEQAADLSGKRIVYLDIPMSRDRELLDRCYGEIAELLCGILVSSDAAVPVLGDVSVYSTFSHIAERVKKRGFAVEICPGVTSFSAAAAVLKEPLCIGGEPLHIIPFGCDGFEELLDLRGTKVIMKVGSHSGRLTEMLREKHSSEHIAAVENCGLPDERIYADCNEICGETGYFTVFIMRESSDET</sequence>
<evidence type="ECO:0000256" key="2">
    <source>
        <dbReference type="ARBA" id="ARBA00005879"/>
    </source>
</evidence>
<dbReference type="AlphaFoldDB" id="W7V099"/>
<dbReference type="EMBL" id="ATAX01000015">
    <property type="protein sequence ID" value="EWM54475.1"/>
    <property type="molecule type" value="Genomic_DNA"/>
</dbReference>
<evidence type="ECO:0000259" key="8">
    <source>
        <dbReference type="Pfam" id="PF00590"/>
    </source>
</evidence>
<dbReference type="PIRSF" id="PIRSF036427">
    <property type="entry name" value="Precrrn-2_mtase"/>
    <property type="match status" value="1"/>
</dbReference>
<evidence type="ECO:0000256" key="1">
    <source>
        <dbReference type="ARBA" id="ARBA00004953"/>
    </source>
</evidence>
<gene>
    <name evidence="9" type="ORF">RF007C_01640</name>
</gene>
<dbReference type="OrthoDB" id="9804789at2"/>
<keyword evidence="3" id="KW-0169">Cobalamin biosynthesis</keyword>
<evidence type="ECO:0000256" key="3">
    <source>
        <dbReference type="ARBA" id="ARBA00022573"/>
    </source>
</evidence>
<evidence type="ECO:0000256" key="5">
    <source>
        <dbReference type="ARBA" id="ARBA00022679"/>
    </source>
</evidence>
<dbReference type="GO" id="GO:0030788">
    <property type="term" value="F:precorrin-2 C20-methyltransferase activity"/>
    <property type="evidence" value="ECO:0007669"/>
    <property type="project" value="InterPro"/>
</dbReference>
<dbReference type="PATRIC" id="fig|1341157.4.peg.849"/>
<organism evidence="9 10">
    <name type="scientific">Ruminococcus flavefaciens 007c</name>
    <dbReference type="NCBI Taxonomy" id="1341157"/>
    <lineage>
        <taxon>Bacteria</taxon>
        <taxon>Bacillati</taxon>
        <taxon>Bacillota</taxon>
        <taxon>Clostridia</taxon>
        <taxon>Eubacteriales</taxon>
        <taxon>Oscillospiraceae</taxon>
        <taxon>Ruminococcus</taxon>
    </lineage>
</organism>
<evidence type="ECO:0000313" key="9">
    <source>
        <dbReference type="EMBL" id="EWM54475.1"/>
    </source>
</evidence>
<protein>
    <recommendedName>
        <fullName evidence="8">Tetrapyrrole methylase domain-containing protein</fullName>
    </recommendedName>
</protein>
<evidence type="ECO:0000313" key="10">
    <source>
        <dbReference type="Proteomes" id="UP000019365"/>
    </source>
</evidence>
<dbReference type="PANTHER" id="PTHR43467">
    <property type="entry name" value="COBALT-PRECORRIN-2 C(20)-METHYLTRANSFERASE"/>
    <property type="match status" value="1"/>
</dbReference>
<dbReference type="RefSeq" id="WP_037297534.1">
    <property type="nucleotide sequence ID" value="NZ_ATAX01000015.1"/>
</dbReference>
<dbReference type="PANTHER" id="PTHR43467:SF2">
    <property type="entry name" value="COBALT-PRECORRIN-2 C(20)-METHYLTRANSFERASE"/>
    <property type="match status" value="1"/>
</dbReference>
<keyword evidence="5" id="KW-0808">Transferase</keyword>
<dbReference type="Gene3D" id="3.30.950.10">
    <property type="entry name" value="Methyltransferase, Cobalt-precorrin-4 Transmethylase, Domain 2"/>
    <property type="match status" value="1"/>
</dbReference>
<comment type="similarity">
    <text evidence="2 7">Belongs to the precorrin methyltransferase family.</text>
</comment>
<keyword evidence="10" id="KW-1185">Reference proteome</keyword>
<dbReference type="Proteomes" id="UP000019365">
    <property type="component" value="Unassembled WGS sequence"/>
</dbReference>
<dbReference type="Pfam" id="PF00590">
    <property type="entry name" value="TP_methylase"/>
    <property type="match status" value="1"/>
</dbReference>
<dbReference type="SUPFAM" id="SSF53790">
    <property type="entry name" value="Tetrapyrrole methylase"/>
    <property type="match status" value="1"/>
</dbReference>
<dbReference type="UniPathway" id="UPA00148"/>
<dbReference type="GO" id="GO:0032259">
    <property type="term" value="P:methylation"/>
    <property type="evidence" value="ECO:0007669"/>
    <property type="project" value="UniProtKB-KW"/>
</dbReference>
<feature type="domain" description="Tetrapyrrole methylase" evidence="8">
    <location>
        <begin position="3"/>
        <end position="206"/>
    </location>
</feature>
<keyword evidence="6" id="KW-0949">S-adenosyl-L-methionine</keyword>